<dbReference type="KEGG" id="alq:C7Y71_004525"/>
<evidence type="ECO:0000313" key="3">
    <source>
        <dbReference type="Proteomes" id="UP000249375"/>
    </source>
</evidence>
<accession>A0A5P8E5Y5</accession>
<gene>
    <name evidence="2" type="ORF">C7Y71_004525</name>
</gene>
<reference evidence="2 3" key="1">
    <citation type="submission" date="2018-11" db="EMBL/GenBank/DDBJ databases">
        <authorList>
            <person name="Na S.W."/>
            <person name="Baik M."/>
        </authorList>
    </citation>
    <scope>NUCLEOTIDE SEQUENCE [LARGE SCALE GENOMIC DNA]</scope>
    <source>
        <strain evidence="2 3">E39</strain>
    </source>
</reference>
<protein>
    <submittedName>
        <fullName evidence="2">Uncharacterized protein</fullName>
    </submittedName>
</protein>
<keyword evidence="3" id="KW-1185">Reference proteome</keyword>
<organism evidence="2 3">
    <name type="scientific">Pseudoprevotella muciniphila</name>
    <dbReference type="NCBI Taxonomy" id="2133944"/>
    <lineage>
        <taxon>Bacteria</taxon>
        <taxon>Pseudomonadati</taxon>
        <taxon>Bacteroidota</taxon>
        <taxon>Bacteroidia</taxon>
        <taxon>Bacteroidales</taxon>
        <taxon>Prevotellaceae</taxon>
        <taxon>Pseudoprevotella</taxon>
    </lineage>
</organism>
<keyword evidence="1" id="KW-0812">Transmembrane</keyword>
<feature type="transmembrane region" description="Helical" evidence="1">
    <location>
        <begin position="12"/>
        <end position="29"/>
    </location>
</feature>
<keyword evidence="1" id="KW-1133">Transmembrane helix</keyword>
<dbReference type="AlphaFoldDB" id="A0A5P8E5Y5"/>
<dbReference type="Proteomes" id="UP000249375">
    <property type="component" value="Chromosome"/>
</dbReference>
<evidence type="ECO:0000313" key="2">
    <source>
        <dbReference type="EMBL" id="QFQ12337.1"/>
    </source>
</evidence>
<feature type="transmembrane region" description="Helical" evidence="1">
    <location>
        <begin position="126"/>
        <end position="147"/>
    </location>
</feature>
<sequence length="156" mass="17795">MKSPGRIIEEYAGWAAFVIGFVVACFISPEKYHYSELINGFPAIGLGIFGFMLTFIAIILQSSNNTIDYMKSQETLFKCFVDYNKRVVFVSAILTLYAYLISSFCIPVDCINWVIGGITVQRLVKIAAISLFWGLLFKLCVDTFFFIRSFYILLRK</sequence>
<evidence type="ECO:0000256" key="1">
    <source>
        <dbReference type="SAM" id="Phobius"/>
    </source>
</evidence>
<dbReference type="EMBL" id="CP033459">
    <property type="protein sequence ID" value="QFQ12337.1"/>
    <property type="molecule type" value="Genomic_DNA"/>
</dbReference>
<keyword evidence="1" id="KW-0472">Membrane</keyword>
<dbReference type="RefSeq" id="WP_111897201.1">
    <property type="nucleotide sequence ID" value="NZ_CP033459.1"/>
</dbReference>
<proteinExistence type="predicted"/>
<feature type="transmembrane region" description="Helical" evidence="1">
    <location>
        <begin position="41"/>
        <end position="60"/>
    </location>
</feature>
<feature type="transmembrane region" description="Helical" evidence="1">
    <location>
        <begin position="87"/>
        <end position="114"/>
    </location>
</feature>
<name>A0A5P8E5Y5_9BACT</name>
<dbReference type="PROSITE" id="PS51257">
    <property type="entry name" value="PROKAR_LIPOPROTEIN"/>
    <property type="match status" value="1"/>
</dbReference>